<evidence type="ECO:0000313" key="2">
    <source>
        <dbReference type="EMBL" id="RSN75999.1"/>
    </source>
</evidence>
<evidence type="ECO:0000313" key="3">
    <source>
        <dbReference type="Proteomes" id="UP000277582"/>
    </source>
</evidence>
<sequence length="77" mass="9327">MVHYPVVVYCGALLRKGLSPFNGWIPVERRKWEKALIVILTIFLVFDFITRYRDYMELKEKEEEEKVNPFSFFLFYG</sequence>
<comment type="caution">
    <text evidence="2">The sequence shown here is derived from an EMBL/GenBank/DDBJ whole genome shotgun (WGS) entry which is preliminary data.</text>
</comment>
<dbReference type="Proteomes" id="UP000277582">
    <property type="component" value="Unassembled WGS sequence"/>
</dbReference>
<protein>
    <submittedName>
        <fullName evidence="2">Uncharacterized protein</fullName>
    </submittedName>
</protein>
<gene>
    <name evidence="2" type="ORF">D6D85_05045</name>
</gene>
<reference evidence="2 3" key="1">
    <citation type="submission" date="2018-10" db="EMBL/GenBank/DDBJ databases">
        <title>Co-occurring genomic capacity for anaerobic methane metabolism and dissimilatory sulfite reduction discovered in the Korarchaeota.</title>
        <authorList>
            <person name="Mckay L.J."/>
            <person name="Dlakic M."/>
            <person name="Fields M.W."/>
            <person name="Delmont T.O."/>
            <person name="Eren A.M."/>
            <person name="Jay Z.J."/>
            <person name="Klingelsmith K.B."/>
            <person name="Rusch D.B."/>
            <person name="Inskeep W.P."/>
        </authorList>
    </citation>
    <scope>NUCLEOTIDE SEQUENCE [LARGE SCALE GENOMIC DNA]</scope>
    <source>
        <strain evidence="2 3">MDKW</strain>
    </source>
</reference>
<dbReference type="EMBL" id="RCOS01000064">
    <property type="protein sequence ID" value="RSN75999.1"/>
    <property type="molecule type" value="Genomic_DNA"/>
</dbReference>
<proteinExistence type="predicted"/>
<keyword evidence="1" id="KW-1133">Transmembrane helix</keyword>
<feature type="transmembrane region" description="Helical" evidence="1">
    <location>
        <begin position="35"/>
        <end position="52"/>
    </location>
</feature>
<dbReference type="AlphaFoldDB" id="A0A3R9PKL5"/>
<accession>A0A3R9PKL5</accession>
<keyword evidence="1" id="KW-0812">Transmembrane</keyword>
<keyword evidence="1" id="KW-0472">Membrane</keyword>
<name>A0A3R9PKL5_9CREN</name>
<organism evidence="2 3">
    <name type="scientific">Candidatus Methanodesulfokora washburnensis</name>
    <dbReference type="NCBI Taxonomy" id="2478471"/>
    <lineage>
        <taxon>Archaea</taxon>
        <taxon>Thermoproteota</taxon>
        <taxon>Candidatus Korarchaeia</taxon>
        <taxon>Candidatus Korarchaeia incertae sedis</taxon>
        <taxon>Candidatus Methanodesulfokora</taxon>
    </lineage>
</organism>
<keyword evidence="3" id="KW-1185">Reference proteome</keyword>
<evidence type="ECO:0000256" key="1">
    <source>
        <dbReference type="SAM" id="Phobius"/>
    </source>
</evidence>